<dbReference type="GO" id="GO:0000976">
    <property type="term" value="F:transcription cis-regulatory region binding"/>
    <property type="evidence" value="ECO:0007669"/>
    <property type="project" value="TreeGrafter"/>
</dbReference>
<evidence type="ECO:0000256" key="1">
    <source>
        <dbReference type="ARBA" id="ARBA00023015"/>
    </source>
</evidence>
<keyword evidence="1" id="KW-0805">Transcription regulation</keyword>
<keyword evidence="2" id="KW-0238">DNA-binding</keyword>
<dbReference type="InterPro" id="IPR033532">
    <property type="entry name" value="AraR_ligand_bind_dom"/>
</dbReference>
<proteinExistence type="predicted"/>
<protein>
    <submittedName>
        <fullName evidence="5">GntR family transcriptional regulator, arabinose operon transcriptional repressor</fullName>
    </submittedName>
</protein>
<dbReference type="CDD" id="cd07377">
    <property type="entry name" value="WHTH_GntR"/>
    <property type="match status" value="1"/>
</dbReference>
<reference evidence="5 6" key="1">
    <citation type="submission" date="2016-09" db="EMBL/GenBank/DDBJ databases">
        <authorList>
            <person name="Capua I."/>
            <person name="De Benedictis P."/>
            <person name="Joannis T."/>
            <person name="Lombin L.H."/>
            <person name="Cattoli G."/>
        </authorList>
    </citation>
    <scope>NUCLEOTIDE SEQUENCE [LARGE SCALE GENOMIC DNA]</scope>
    <source>
        <strain evidence="5 6">GluBS11</strain>
    </source>
</reference>
<dbReference type="InterPro" id="IPR028082">
    <property type="entry name" value="Peripla_BP_I"/>
</dbReference>
<name>A0A1D3TY93_9FIRM</name>
<feature type="domain" description="HTH gntR-type" evidence="4">
    <location>
        <begin position="23"/>
        <end position="91"/>
    </location>
</feature>
<dbReference type="AlphaFoldDB" id="A0A1D3TY93"/>
<accession>A0A1D3TY93</accession>
<evidence type="ECO:0000256" key="3">
    <source>
        <dbReference type="ARBA" id="ARBA00023163"/>
    </source>
</evidence>
<dbReference type="PANTHER" id="PTHR30146:SF150">
    <property type="entry name" value="ARABINOSE METABOLISM TRANSCRIPTIONAL REPRESSOR"/>
    <property type="match status" value="1"/>
</dbReference>
<organism evidence="5 6">
    <name type="scientific">Anaerobium acetethylicum</name>
    <dbReference type="NCBI Taxonomy" id="1619234"/>
    <lineage>
        <taxon>Bacteria</taxon>
        <taxon>Bacillati</taxon>
        <taxon>Bacillota</taxon>
        <taxon>Clostridia</taxon>
        <taxon>Lachnospirales</taxon>
        <taxon>Lachnospiraceae</taxon>
        <taxon>Anaerobium</taxon>
    </lineage>
</organism>
<dbReference type="EMBL" id="FMKA01000040">
    <property type="protein sequence ID" value="SCP99410.1"/>
    <property type="molecule type" value="Genomic_DNA"/>
</dbReference>
<dbReference type="SMART" id="SM00345">
    <property type="entry name" value="HTH_GNTR"/>
    <property type="match status" value="1"/>
</dbReference>
<evidence type="ECO:0000313" key="6">
    <source>
        <dbReference type="Proteomes" id="UP000199315"/>
    </source>
</evidence>
<dbReference type="InterPro" id="IPR036388">
    <property type="entry name" value="WH-like_DNA-bd_sf"/>
</dbReference>
<dbReference type="Gene3D" id="1.10.10.10">
    <property type="entry name" value="Winged helix-like DNA-binding domain superfamily/Winged helix DNA-binding domain"/>
    <property type="match status" value="1"/>
</dbReference>
<gene>
    <name evidence="5" type="ORF">SAMN05421730_104019</name>
</gene>
<dbReference type="InterPro" id="IPR000524">
    <property type="entry name" value="Tscrpt_reg_HTH_GntR"/>
</dbReference>
<dbReference type="InterPro" id="IPR036390">
    <property type="entry name" value="WH_DNA-bd_sf"/>
</dbReference>
<dbReference type="Pfam" id="PF13377">
    <property type="entry name" value="Peripla_BP_3"/>
    <property type="match status" value="1"/>
</dbReference>
<evidence type="ECO:0000313" key="5">
    <source>
        <dbReference type="EMBL" id="SCP99410.1"/>
    </source>
</evidence>
<evidence type="ECO:0000259" key="4">
    <source>
        <dbReference type="PROSITE" id="PS50949"/>
    </source>
</evidence>
<dbReference type="InterPro" id="IPR046335">
    <property type="entry name" value="LacI/GalR-like_sensor"/>
</dbReference>
<keyword evidence="3" id="KW-0804">Transcription</keyword>
<dbReference type="GO" id="GO:0003700">
    <property type="term" value="F:DNA-binding transcription factor activity"/>
    <property type="evidence" value="ECO:0007669"/>
    <property type="project" value="InterPro"/>
</dbReference>
<dbReference type="Gene3D" id="3.40.50.2300">
    <property type="match status" value="2"/>
</dbReference>
<dbReference type="SUPFAM" id="SSF53822">
    <property type="entry name" value="Periplasmic binding protein-like I"/>
    <property type="match status" value="1"/>
</dbReference>
<dbReference type="Pfam" id="PF00392">
    <property type="entry name" value="GntR"/>
    <property type="match status" value="1"/>
</dbReference>
<dbReference type="STRING" id="1619234.SAMN05421730_104019"/>
<dbReference type="CDD" id="cd01541">
    <property type="entry name" value="PBP1_AraR"/>
    <property type="match status" value="1"/>
</dbReference>
<dbReference type="PANTHER" id="PTHR30146">
    <property type="entry name" value="LACI-RELATED TRANSCRIPTIONAL REPRESSOR"/>
    <property type="match status" value="1"/>
</dbReference>
<keyword evidence="6" id="KW-1185">Reference proteome</keyword>
<dbReference type="PROSITE" id="PS50949">
    <property type="entry name" value="HTH_GNTR"/>
    <property type="match status" value="1"/>
</dbReference>
<dbReference type="SUPFAM" id="SSF46785">
    <property type="entry name" value="Winged helix' DNA-binding domain"/>
    <property type="match status" value="1"/>
</dbReference>
<dbReference type="PRINTS" id="PR00035">
    <property type="entry name" value="HTHGNTR"/>
</dbReference>
<sequence length="377" mass="43008">MKIMNTAYKFLKKKGAETMDENIPKYLLIVNWVKEQLEKNNLKPGDKLNSENELSSMFGVSRQTVRHAVSMLEQEKILDRRRGSGTYICEPEVRKKSKTMNVAVVTTYIDDYIFPTIIKEIERAMSKAGYTVQIAFTHNHIERESAVLQNILDRDMVDGIIIEPTKSGIPKPNLELYEEIRRRHLPAIFINSYYPKIRIPHVSLDDQAAGYEAARYLLEAGHEKIAGIFKSDDIQGHLRYSGYTKGLLEAGLKIHDENVLWIDTEDIRNMEADRNRILRRLEGCTACLCYNDEVAFEVVKICQKEGIRVPEDMSVIGIDNSDLATHCEVPLTSIELPAQDLGRLAAENLIKLMEDSSFDAGFEFVPKIVERNSVKKV</sequence>
<dbReference type="Proteomes" id="UP000199315">
    <property type="component" value="Unassembled WGS sequence"/>
</dbReference>
<evidence type="ECO:0000256" key="2">
    <source>
        <dbReference type="ARBA" id="ARBA00023125"/>
    </source>
</evidence>